<gene>
    <name evidence="8" type="ORF">ENJ46_03360</name>
</gene>
<sequence>MDKFDYVIIGGGSAGCTLAGRLSENPDISVLLLEAGPKDKDAKIHMPLGFAFLGENNPINWEFETVPQAGLNGRKGYQPRGRTLGGSSSINAMIYIRGHKSDYDNWVKMGAKGWGWKDVLPYFKKAENREAGGNDLRGAGGPLNVAKLRSPNPICEHYFEASDQLQLPKTDDFNGEQFEGSGRYEVTQKDGERCSAAKAYLTPHLDRPNLTVITDAHTSKINVENGRAVSVNYSKNKKDFTVSAQREILLSAGAFGSPHILMLSGIGDKDELSTHGIDSVHHLPGVGKNLHDHLDYVMSYTTHNKDAFGYSLVGIWRSLKGIIEYKRHKTGPFTSNVAEVGGFYKSSSDVKVPDLQTHFLVALVDDHGRKKHRAHGYSCHVCVLRPQSRGSVSLASANPFDAPFIDPAFLKQEADLDVLLKGVKLVERMMEAPAFDGVRGTRLYTADIKTDEEWRHEIRSRADTVYHPVGTCKMGVDDMAVVGPDLKVHGLAGLRVIDASVMPQLNSGNTNAPTIMIAEKAADMIKADHIDPA</sequence>
<keyword evidence="3 5" id="KW-0285">Flavoprotein</keyword>
<dbReference type="Pfam" id="PF05199">
    <property type="entry name" value="GMC_oxred_C"/>
    <property type="match status" value="1"/>
</dbReference>
<accession>A0A7C3C1N2</accession>
<keyword evidence="4 5" id="KW-0274">FAD</keyword>
<dbReference type="SUPFAM" id="SSF54373">
    <property type="entry name" value="FAD-linked reductases, C-terminal domain"/>
    <property type="match status" value="1"/>
</dbReference>
<feature type="domain" description="Glucose-methanol-choline oxidoreductase N-terminal" evidence="7">
    <location>
        <begin position="253"/>
        <end position="267"/>
    </location>
</feature>
<dbReference type="PROSITE" id="PS51257">
    <property type="entry name" value="PROKAR_LIPOPROTEIN"/>
    <property type="match status" value="1"/>
</dbReference>
<dbReference type="EMBL" id="DRMN01000223">
    <property type="protein sequence ID" value="HFB54939.1"/>
    <property type="molecule type" value="Genomic_DNA"/>
</dbReference>
<dbReference type="InterPro" id="IPR012132">
    <property type="entry name" value="GMC_OxRdtase"/>
</dbReference>
<dbReference type="GO" id="GO:0019285">
    <property type="term" value="P:glycine betaine biosynthetic process from choline"/>
    <property type="evidence" value="ECO:0007669"/>
    <property type="project" value="TreeGrafter"/>
</dbReference>
<dbReference type="Gene3D" id="3.50.50.60">
    <property type="entry name" value="FAD/NAD(P)-binding domain"/>
    <property type="match status" value="1"/>
</dbReference>
<dbReference type="PANTHER" id="PTHR11552:SF147">
    <property type="entry name" value="CHOLINE DEHYDROGENASE, MITOCHONDRIAL"/>
    <property type="match status" value="1"/>
</dbReference>
<dbReference type="InterPro" id="IPR000172">
    <property type="entry name" value="GMC_OxRdtase_N"/>
</dbReference>
<dbReference type="GO" id="GO:0008812">
    <property type="term" value="F:choline dehydrogenase activity"/>
    <property type="evidence" value="ECO:0007669"/>
    <property type="project" value="UniProtKB-EC"/>
</dbReference>
<dbReference type="Gene3D" id="3.30.560.10">
    <property type="entry name" value="Glucose Oxidase, domain 3"/>
    <property type="match status" value="1"/>
</dbReference>
<proteinExistence type="inferred from homology"/>
<evidence type="ECO:0000256" key="5">
    <source>
        <dbReference type="RuleBase" id="RU003968"/>
    </source>
</evidence>
<reference evidence="8" key="1">
    <citation type="journal article" date="2020" name="mSystems">
        <title>Genome- and Community-Level Interaction Insights into Carbon Utilization and Element Cycling Functions of Hydrothermarchaeota in Hydrothermal Sediment.</title>
        <authorList>
            <person name="Zhou Z."/>
            <person name="Liu Y."/>
            <person name="Xu W."/>
            <person name="Pan J."/>
            <person name="Luo Z.H."/>
            <person name="Li M."/>
        </authorList>
    </citation>
    <scope>NUCLEOTIDE SEQUENCE [LARGE SCALE GENOMIC DNA]</scope>
    <source>
        <strain evidence="8">HyVt-489</strain>
    </source>
</reference>
<dbReference type="Proteomes" id="UP000886042">
    <property type="component" value="Unassembled WGS sequence"/>
</dbReference>
<evidence type="ECO:0000313" key="8">
    <source>
        <dbReference type="EMBL" id="HFB54939.1"/>
    </source>
</evidence>
<dbReference type="InterPro" id="IPR036188">
    <property type="entry name" value="FAD/NAD-bd_sf"/>
</dbReference>
<dbReference type="PROSITE" id="PS00624">
    <property type="entry name" value="GMC_OXRED_2"/>
    <property type="match status" value="1"/>
</dbReference>
<comment type="similarity">
    <text evidence="2 5">Belongs to the GMC oxidoreductase family.</text>
</comment>
<dbReference type="GO" id="GO:0050660">
    <property type="term" value="F:flavin adenine dinucleotide binding"/>
    <property type="evidence" value="ECO:0007669"/>
    <property type="project" value="InterPro"/>
</dbReference>
<dbReference type="PANTHER" id="PTHR11552">
    <property type="entry name" value="GLUCOSE-METHANOL-CHOLINE GMC OXIDOREDUCTASE"/>
    <property type="match status" value="1"/>
</dbReference>
<organism evidence="8">
    <name type="scientific">Hellea balneolensis</name>
    <dbReference type="NCBI Taxonomy" id="287478"/>
    <lineage>
        <taxon>Bacteria</taxon>
        <taxon>Pseudomonadati</taxon>
        <taxon>Pseudomonadota</taxon>
        <taxon>Alphaproteobacteria</taxon>
        <taxon>Maricaulales</taxon>
        <taxon>Robiginitomaculaceae</taxon>
        <taxon>Hellea</taxon>
    </lineage>
</organism>
<evidence type="ECO:0000259" key="6">
    <source>
        <dbReference type="PROSITE" id="PS00623"/>
    </source>
</evidence>
<dbReference type="EC" id="1.1.99.1" evidence="8"/>
<dbReference type="NCBIfam" id="NF002550">
    <property type="entry name" value="PRK02106.1"/>
    <property type="match status" value="1"/>
</dbReference>
<protein>
    <submittedName>
        <fullName evidence="8">Choline dehydrogenase</fullName>
        <ecNumber evidence="8">1.1.99.1</ecNumber>
    </submittedName>
</protein>
<keyword evidence="8" id="KW-0560">Oxidoreductase</keyword>
<name>A0A7C3C1N2_9PROT</name>
<comment type="cofactor">
    <cofactor evidence="1">
        <name>FAD</name>
        <dbReference type="ChEBI" id="CHEBI:57692"/>
    </cofactor>
</comment>
<evidence type="ECO:0000259" key="7">
    <source>
        <dbReference type="PROSITE" id="PS00624"/>
    </source>
</evidence>
<dbReference type="InterPro" id="IPR007867">
    <property type="entry name" value="GMC_OxRtase_C"/>
</dbReference>
<evidence type="ECO:0000256" key="4">
    <source>
        <dbReference type="ARBA" id="ARBA00022827"/>
    </source>
</evidence>
<evidence type="ECO:0000256" key="1">
    <source>
        <dbReference type="ARBA" id="ARBA00001974"/>
    </source>
</evidence>
<comment type="caution">
    <text evidence="8">The sequence shown here is derived from an EMBL/GenBank/DDBJ whole genome shotgun (WGS) entry which is preliminary data.</text>
</comment>
<dbReference type="SUPFAM" id="SSF51905">
    <property type="entry name" value="FAD/NAD(P)-binding domain"/>
    <property type="match status" value="1"/>
</dbReference>
<dbReference type="PIRSF" id="PIRSF000137">
    <property type="entry name" value="Alcohol_oxidase"/>
    <property type="match status" value="1"/>
</dbReference>
<dbReference type="GO" id="GO:0016020">
    <property type="term" value="C:membrane"/>
    <property type="evidence" value="ECO:0007669"/>
    <property type="project" value="TreeGrafter"/>
</dbReference>
<dbReference type="Pfam" id="PF00732">
    <property type="entry name" value="GMC_oxred_N"/>
    <property type="match status" value="1"/>
</dbReference>
<evidence type="ECO:0000256" key="2">
    <source>
        <dbReference type="ARBA" id="ARBA00010790"/>
    </source>
</evidence>
<dbReference type="PROSITE" id="PS00623">
    <property type="entry name" value="GMC_OXRED_1"/>
    <property type="match status" value="1"/>
</dbReference>
<feature type="domain" description="Glucose-methanol-choline oxidoreductase N-terminal" evidence="6">
    <location>
        <begin position="81"/>
        <end position="104"/>
    </location>
</feature>
<evidence type="ECO:0000256" key="3">
    <source>
        <dbReference type="ARBA" id="ARBA00022630"/>
    </source>
</evidence>
<dbReference type="AlphaFoldDB" id="A0A7C3C1N2"/>